<feature type="transmembrane region" description="Helical" evidence="10">
    <location>
        <begin position="137"/>
        <end position="158"/>
    </location>
</feature>
<evidence type="ECO:0000256" key="3">
    <source>
        <dbReference type="ARBA" id="ARBA00007063"/>
    </source>
</evidence>
<keyword evidence="5" id="KW-0808">Transferase</keyword>
<keyword evidence="7 10" id="KW-0256">Endoplasmic reticulum</keyword>
<dbReference type="Pfam" id="PF03901">
    <property type="entry name" value="Glyco_transf_22"/>
    <property type="match status" value="1"/>
</dbReference>
<accession>A0ABR4QC52</accession>
<sequence>MLNNIVSISAFNKKVVLALIIAFFRFIESSIIAWPNIQFFRPRAANRFGAVCELSILAAVCSTVWNNINDCDETFNYLEPLGFIISTTNNTGFQTWEYSPQFGLRSYLYLWVIGWPAYILVRIGLPGWLQFLGIRLFLSLVSAISASLLADSSSLYLYPDDRLKRLTFKVIFCLVHSAAPGNFISASSSVPSAVAASMTSIMLSTWINGQYFYSVGAVAFSTIIVWPFSAVLGAPLALFLIISRMTAQLVVHSVFWALALITPMVLVDTFYYGGLICPTWNIISYNVLTTLQGRSLSQLYGTETAAYYAMNYFLNYNVVVVFIAIFTVPAFACLMLRICWKTATSFHRRAFKLFCIALMPLAMWNVVFFIQSHKEERFLFPCFPCLDLLISLLLCILFFNHSGKFATGTPLSISIMTSFLLFFIGLSFSRILALTQGYSAPFYLVQHLPVSDASKTLCIGRDWHHFPSHFLLPRENHGWRVHFLRSNFSGQLPGKFAEGVGVLGATRSPSSHFNDMNLPEEGTFFNVEKCDYILDRLSKPGENEVQYSIDTRIWRVLLTKPILERSQPNSDATESLLQSAFTRLQRAFFIPYLFTLNNVWKDMHILERIKSM</sequence>
<feature type="transmembrane region" description="Helical" evidence="10">
    <location>
        <begin position="350"/>
        <end position="372"/>
    </location>
</feature>
<reference evidence="11 12" key="1">
    <citation type="journal article" date="2022" name="Front. Cell. Infect. Microbiol.">
        <title>The Genomes of Two Strains of Taenia crassiceps the Animal Model for the Study of Human Cysticercosis.</title>
        <authorList>
            <person name="Bobes R.J."/>
            <person name="Estrada K."/>
            <person name="Rios-Valencia D.G."/>
            <person name="Calderon-Gallegos A."/>
            <person name="de la Torre P."/>
            <person name="Carrero J.C."/>
            <person name="Sanchez-Flores A."/>
            <person name="Laclette J.P."/>
        </authorList>
    </citation>
    <scope>NUCLEOTIDE SEQUENCE [LARGE SCALE GENOMIC DNA]</scope>
    <source>
        <strain evidence="11">WFUcys</strain>
    </source>
</reference>
<dbReference type="PANTHER" id="PTHR22760">
    <property type="entry name" value="GLYCOSYLTRANSFERASE"/>
    <property type="match status" value="1"/>
</dbReference>
<protein>
    <recommendedName>
        <fullName evidence="10">Mannosyltransferase</fullName>
        <ecNumber evidence="10">2.4.1.-</ecNumber>
    </recommendedName>
</protein>
<keyword evidence="9 10" id="KW-0472">Membrane</keyword>
<gene>
    <name evidence="11" type="ORF">TcWFU_000743</name>
</gene>
<evidence type="ECO:0000256" key="1">
    <source>
        <dbReference type="ARBA" id="ARBA00004477"/>
    </source>
</evidence>
<comment type="pathway">
    <text evidence="2">Protein modification; protein glycosylation.</text>
</comment>
<comment type="similarity">
    <text evidence="3 10">Belongs to the glycosyltransferase 22 family.</text>
</comment>
<dbReference type="InterPro" id="IPR005599">
    <property type="entry name" value="GPI_mannosylTrfase"/>
</dbReference>
<comment type="subcellular location">
    <subcellularLocation>
        <location evidence="1 10">Endoplasmic reticulum membrane</location>
        <topology evidence="1 10">Multi-pass membrane protein</topology>
    </subcellularLocation>
</comment>
<evidence type="ECO:0000313" key="12">
    <source>
        <dbReference type="Proteomes" id="UP001651158"/>
    </source>
</evidence>
<comment type="caution">
    <text evidence="11">The sequence shown here is derived from an EMBL/GenBank/DDBJ whole genome shotgun (WGS) entry which is preliminary data.</text>
</comment>
<feature type="transmembrane region" description="Helical" evidence="10">
    <location>
        <begin position="316"/>
        <end position="338"/>
    </location>
</feature>
<evidence type="ECO:0000256" key="6">
    <source>
        <dbReference type="ARBA" id="ARBA00022692"/>
    </source>
</evidence>
<dbReference type="PANTHER" id="PTHR22760:SF2">
    <property type="entry name" value="ALPHA-1,2-MANNOSYLTRANSFERASE ALG9"/>
    <property type="match status" value="1"/>
</dbReference>
<keyword evidence="12" id="KW-1185">Reference proteome</keyword>
<evidence type="ECO:0000256" key="10">
    <source>
        <dbReference type="RuleBase" id="RU363075"/>
    </source>
</evidence>
<evidence type="ECO:0000256" key="9">
    <source>
        <dbReference type="ARBA" id="ARBA00023136"/>
    </source>
</evidence>
<evidence type="ECO:0000256" key="5">
    <source>
        <dbReference type="ARBA" id="ARBA00022679"/>
    </source>
</evidence>
<evidence type="ECO:0000256" key="8">
    <source>
        <dbReference type="ARBA" id="ARBA00022989"/>
    </source>
</evidence>
<dbReference type="Proteomes" id="UP001651158">
    <property type="component" value="Unassembled WGS sequence"/>
</dbReference>
<keyword evidence="6 10" id="KW-0812">Transmembrane</keyword>
<feature type="transmembrane region" description="Helical" evidence="10">
    <location>
        <begin position="15"/>
        <end position="37"/>
    </location>
</feature>
<organism evidence="11 12">
    <name type="scientific">Taenia crassiceps</name>
    <dbReference type="NCBI Taxonomy" id="6207"/>
    <lineage>
        <taxon>Eukaryota</taxon>
        <taxon>Metazoa</taxon>
        <taxon>Spiralia</taxon>
        <taxon>Lophotrochozoa</taxon>
        <taxon>Platyhelminthes</taxon>
        <taxon>Cestoda</taxon>
        <taxon>Eucestoda</taxon>
        <taxon>Cyclophyllidea</taxon>
        <taxon>Taeniidae</taxon>
        <taxon>Taenia</taxon>
    </lineage>
</organism>
<keyword evidence="8 10" id="KW-1133">Transmembrane helix</keyword>
<name>A0ABR4QC52_9CEST</name>
<evidence type="ECO:0000256" key="2">
    <source>
        <dbReference type="ARBA" id="ARBA00004922"/>
    </source>
</evidence>
<feature type="transmembrane region" description="Helical" evidence="10">
    <location>
        <begin position="378"/>
        <end position="399"/>
    </location>
</feature>
<keyword evidence="4 10" id="KW-0328">Glycosyltransferase</keyword>
<feature type="transmembrane region" description="Helical" evidence="10">
    <location>
        <begin position="249"/>
        <end position="272"/>
    </location>
</feature>
<feature type="transmembrane region" description="Helical" evidence="10">
    <location>
        <begin position="211"/>
        <end position="242"/>
    </location>
</feature>
<feature type="transmembrane region" description="Helical" evidence="10">
    <location>
        <begin position="411"/>
        <end position="433"/>
    </location>
</feature>
<evidence type="ECO:0000256" key="4">
    <source>
        <dbReference type="ARBA" id="ARBA00022676"/>
    </source>
</evidence>
<feature type="transmembrane region" description="Helical" evidence="10">
    <location>
        <begin position="107"/>
        <end position="125"/>
    </location>
</feature>
<dbReference type="EMBL" id="JAKROA010000004">
    <property type="protein sequence ID" value="KAL5107279.1"/>
    <property type="molecule type" value="Genomic_DNA"/>
</dbReference>
<evidence type="ECO:0000256" key="7">
    <source>
        <dbReference type="ARBA" id="ARBA00022824"/>
    </source>
</evidence>
<evidence type="ECO:0000313" key="11">
    <source>
        <dbReference type="EMBL" id="KAL5107279.1"/>
    </source>
</evidence>
<proteinExistence type="inferred from homology"/>
<dbReference type="EC" id="2.4.1.-" evidence="10"/>